<protein>
    <submittedName>
        <fullName evidence="1">Uncharacterized protein</fullName>
    </submittedName>
</protein>
<accession>A0ACD0P088</accession>
<evidence type="ECO:0000313" key="1">
    <source>
        <dbReference type="EMBL" id="PWN51405.1"/>
    </source>
</evidence>
<evidence type="ECO:0000313" key="2">
    <source>
        <dbReference type="Proteomes" id="UP000245626"/>
    </source>
</evidence>
<dbReference type="Proteomes" id="UP000245626">
    <property type="component" value="Unassembled WGS sequence"/>
</dbReference>
<keyword evidence="2" id="KW-1185">Reference proteome</keyword>
<name>A0ACD0P088_9BASI</name>
<reference evidence="1 2" key="1">
    <citation type="journal article" date="2018" name="Mol. Biol. Evol.">
        <title>Broad Genomic Sampling Reveals a Smut Pathogenic Ancestry of the Fungal Clade Ustilaginomycotina.</title>
        <authorList>
            <person name="Kijpornyongpan T."/>
            <person name="Mondo S.J."/>
            <person name="Barry K."/>
            <person name="Sandor L."/>
            <person name="Lee J."/>
            <person name="Lipzen A."/>
            <person name="Pangilinan J."/>
            <person name="LaButti K."/>
            <person name="Hainaut M."/>
            <person name="Henrissat B."/>
            <person name="Grigoriev I.V."/>
            <person name="Spatafora J.W."/>
            <person name="Aime M.C."/>
        </authorList>
    </citation>
    <scope>NUCLEOTIDE SEQUENCE [LARGE SCALE GENOMIC DNA]</scope>
    <source>
        <strain evidence="1 2">SA 807</strain>
    </source>
</reference>
<proteinExistence type="predicted"/>
<organism evidence="1 2">
    <name type="scientific">Violaceomyces palustris</name>
    <dbReference type="NCBI Taxonomy" id="1673888"/>
    <lineage>
        <taxon>Eukaryota</taxon>
        <taxon>Fungi</taxon>
        <taxon>Dikarya</taxon>
        <taxon>Basidiomycota</taxon>
        <taxon>Ustilaginomycotina</taxon>
        <taxon>Ustilaginomycetes</taxon>
        <taxon>Violaceomycetales</taxon>
        <taxon>Violaceomycetaceae</taxon>
        <taxon>Violaceomyces</taxon>
    </lineage>
</organism>
<gene>
    <name evidence="1" type="ORF">IE53DRAFT_51899</name>
</gene>
<sequence length="131" mass="14895">MKRKRMRKGKEGIRVEEVEAGLGGQWREDGSVSLVWLWFRLRLRPRTHTDSVRLDNFASDRRHLLSMGRGRSRSCFGFLFFVLLPSSSFLIHARDLSLTPSPSPSTPTPPRSATTIHDIRIPANNPTSSTH</sequence>
<dbReference type="EMBL" id="KZ819846">
    <property type="protein sequence ID" value="PWN51405.1"/>
    <property type="molecule type" value="Genomic_DNA"/>
</dbReference>